<protein>
    <submittedName>
        <fullName evidence="1">Uncharacterized protein</fullName>
    </submittedName>
</protein>
<name>A0A7W4ZJM1_9ACTN</name>
<gene>
    <name evidence="1" type="ORF">FHS41_000141</name>
</gene>
<dbReference type="AlphaFoldDB" id="A0A7W4ZJM1"/>
<proteinExistence type="predicted"/>
<dbReference type="EMBL" id="JACHXE010000001">
    <property type="protein sequence ID" value="MBB3073672.1"/>
    <property type="molecule type" value="Genomic_DNA"/>
</dbReference>
<comment type="caution">
    <text evidence="1">The sequence shown here is derived from an EMBL/GenBank/DDBJ whole genome shotgun (WGS) entry which is preliminary data.</text>
</comment>
<reference evidence="1 2" key="1">
    <citation type="submission" date="2020-08" db="EMBL/GenBank/DDBJ databases">
        <title>Genomic Encyclopedia of Type Strains, Phase III (KMG-III): the genomes of soil and plant-associated and newly described type strains.</title>
        <authorList>
            <person name="Whitman W."/>
        </authorList>
    </citation>
    <scope>NUCLEOTIDE SEQUENCE [LARGE SCALE GENOMIC DNA]</scope>
    <source>
        <strain evidence="1 2">CECT 3237</strain>
    </source>
</reference>
<evidence type="ECO:0000313" key="2">
    <source>
        <dbReference type="Proteomes" id="UP000572907"/>
    </source>
</evidence>
<accession>A0A7W4ZJM1</accession>
<sequence>MTTRTGAMGPDFGEQHGRLAARLRERAGTPEHHPRPKGSEWIVPVEVHVTIEGAS</sequence>
<dbReference type="Proteomes" id="UP000572907">
    <property type="component" value="Unassembled WGS sequence"/>
</dbReference>
<evidence type="ECO:0000313" key="1">
    <source>
        <dbReference type="EMBL" id="MBB3073672.1"/>
    </source>
</evidence>
<organism evidence="1 2">
    <name type="scientific">Streptomyces violarus</name>
    <dbReference type="NCBI Taxonomy" id="67380"/>
    <lineage>
        <taxon>Bacteria</taxon>
        <taxon>Bacillati</taxon>
        <taxon>Actinomycetota</taxon>
        <taxon>Actinomycetes</taxon>
        <taxon>Kitasatosporales</taxon>
        <taxon>Streptomycetaceae</taxon>
        <taxon>Streptomyces</taxon>
    </lineage>
</organism>
<keyword evidence="2" id="KW-1185">Reference proteome</keyword>
<dbReference type="RefSeq" id="WP_184586647.1">
    <property type="nucleotide sequence ID" value="NZ_BMUP01000001.1"/>
</dbReference>